<evidence type="ECO:0000313" key="2">
    <source>
        <dbReference type="EMBL" id="CZT41671.1"/>
    </source>
</evidence>
<feature type="compositionally biased region" description="Low complexity" evidence="1">
    <location>
        <begin position="182"/>
        <end position="200"/>
    </location>
</feature>
<dbReference type="AlphaFoldDB" id="A0A1E1LXV0"/>
<name>A0A1E1LXV0_RHYSE</name>
<organism evidence="2 3">
    <name type="scientific">Rhynchosporium secalis</name>
    <name type="common">Barley scald fungus</name>
    <dbReference type="NCBI Taxonomy" id="38038"/>
    <lineage>
        <taxon>Eukaryota</taxon>
        <taxon>Fungi</taxon>
        <taxon>Dikarya</taxon>
        <taxon>Ascomycota</taxon>
        <taxon>Pezizomycotina</taxon>
        <taxon>Leotiomycetes</taxon>
        <taxon>Helotiales</taxon>
        <taxon>Ploettnerulaceae</taxon>
        <taxon>Rhynchosporium</taxon>
    </lineage>
</organism>
<sequence length="232" mass="25815">MATQLWPEILINVALAEADGPTNTGFDSHKSLRACCASIYTDIELEMRTDNFIYLVPVSFAISGRRRRIDLIYFADEKKYVIHAMTNAIATTKALNDIARAHHLAIAQLQGCFVSHARSGINDSSYFDIHPPIRTQSNTKSLISAHGIRCKPHNHITYYIKIKITLQLPTRPSAPVGTSHDPPIFTSPSTSPSTSPFLSHTHTHQPLEHTGYSALFAPRTFPHAQEVKNALY</sequence>
<feature type="region of interest" description="Disordered" evidence="1">
    <location>
        <begin position="173"/>
        <end position="203"/>
    </location>
</feature>
<dbReference type="EMBL" id="FJVC01000041">
    <property type="protein sequence ID" value="CZT41671.1"/>
    <property type="molecule type" value="Genomic_DNA"/>
</dbReference>
<keyword evidence="3" id="KW-1185">Reference proteome</keyword>
<dbReference type="Proteomes" id="UP000177625">
    <property type="component" value="Unassembled WGS sequence"/>
</dbReference>
<gene>
    <name evidence="2" type="ORF">RSE6_01431</name>
</gene>
<accession>A0A1E1LXV0</accession>
<proteinExistence type="predicted"/>
<evidence type="ECO:0000313" key="3">
    <source>
        <dbReference type="Proteomes" id="UP000177625"/>
    </source>
</evidence>
<reference evidence="3" key="1">
    <citation type="submission" date="2016-03" db="EMBL/GenBank/DDBJ databases">
        <authorList>
            <person name="Guldener U."/>
        </authorList>
    </citation>
    <scope>NUCLEOTIDE SEQUENCE [LARGE SCALE GENOMIC DNA]</scope>
</reference>
<evidence type="ECO:0000256" key="1">
    <source>
        <dbReference type="SAM" id="MobiDB-lite"/>
    </source>
</evidence>
<protein>
    <submittedName>
        <fullName evidence="2">Uncharacterized protein</fullName>
    </submittedName>
</protein>